<protein>
    <submittedName>
        <fullName evidence="1">DNA-binding protein</fullName>
    </submittedName>
</protein>
<dbReference type="Proteomes" id="UP001182304">
    <property type="component" value="Unassembled WGS sequence"/>
</dbReference>
<dbReference type="AlphaFoldDB" id="A0AAW8V442"/>
<keyword evidence="1" id="KW-0238">DNA-binding</keyword>
<evidence type="ECO:0000313" key="2">
    <source>
        <dbReference type="Proteomes" id="UP001182304"/>
    </source>
</evidence>
<dbReference type="EMBL" id="JANIEN010000001">
    <property type="protein sequence ID" value="MDT3451251.1"/>
    <property type="molecule type" value="Genomic_DNA"/>
</dbReference>
<accession>A0AAW8V442</accession>
<dbReference type="GO" id="GO:0003677">
    <property type="term" value="F:DNA binding"/>
    <property type="evidence" value="ECO:0007669"/>
    <property type="project" value="UniProtKB-KW"/>
</dbReference>
<dbReference type="InterPro" id="IPR026365">
    <property type="entry name" value="BcepMu_gp16"/>
</dbReference>
<name>A0AAW8V442_PASMD</name>
<organism evidence="1 2">
    <name type="scientific">Pasteurella multocida</name>
    <dbReference type="NCBI Taxonomy" id="747"/>
    <lineage>
        <taxon>Bacteria</taxon>
        <taxon>Pseudomonadati</taxon>
        <taxon>Pseudomonadota</taxon>
        <taxon>Gammaproteobacteria</taxon>
        <taxon>Pasteurellales</taxon>
        <taxon>Pasteurellaceae</taxon>
        <taxon>Pasteurella</taxon>
    </lineage>
</organism>
<sequence>MATQVKTPDQVRMEFYKEGKTFTLWAKENGYHPVVVSRVLNGASKAQRGKTLEIAIKLGLKAA</sequence>
<dbReference type="NCBIfam" id="TIGR04111">
    <property type="entry name" value="BcepMu_gp16"/>
    <property type="match status" value="1"/>
</dbReference>
<evidence type="ECO:0000313" key="1">
    <source>
        <dbReference type="EMBL" id="MDT3451251.1"/>
    </source>
</evidence>
<comment type="caution">
    <text evidence="1">The sequence shown here is derived from an EMBL/GenBank/DDBJ whole genome shotgun (WGS) entry which is preliminary data.</text>
</comment>
<gene>
    <name evidence="1" type="ORF">NQF69_00500</name>
</gene>
<proteinExistence type="predicted"/>
<reference evidence="1" key="1">
    <citation type="submission" date="2022-07" db="EMBL/GenBank/DDBJ databases">
        <title>Sequence of Pasteurella multocoda 17BRD-035.</title>
        <authorList>
            <person name="Roy Chowdhury P."/>
            <person name="Alhamami T."/>
            <person name="Trott D.J."/>
            <person name="Djordvevic S.P."/>
        </authorList>
    </citation>
    <scope>NUCLEOTIDE SEQUENCE</scope>
    <source>
        <strain evidence="1">17BRD-035</strain>
    </source>
</reference>
<dbReference type="RefSeq" id="WP_113027616.1">
    <property type="nucleotide sequence ID" value="NZ_CP052764.1"/>
</dbReference>